<protein>
    <submittedName>
        <fullName evidence="1">Uncharacterized protein</fullName>
    </submittedName>
</protein>
<evidence type="ECO:0000313" key="2">
    <source>
        <dbReference type="Proteomes" id="UP000537260"/>
    </source>
</evidence>
<accession>A0A7Z0EC62</accession>
<dbReference type="Proteomes" id="UP000537260">
    <property type="component" value="Unassembled WGS sequence"/>
</dbReference>
<gene>
    <name evidence="1" type="ORF">HNR05_000700</name>
</gene>
<proteinExistence type="predicted"/>
<sequence length="61" mass="6405">MNHIRNPVANLSTYSNTRRTAPVCAQVVDGLSVHAELLGEFAGGEHGLEAKPGKPVGVHNS</sequence>
<reference evidence="1 2" key="1">
    <citation type="submission" date="2020-07" db="EMBL/GenBank/DDBJ databases">
        <title>Sequencing the genomes of 1000 actinobacteria strains.</title>
        <authorList>
            <person name="Klenk H.-P."/>
        </authorList>
    </citation>
    <scope>NUCLEOTIDE SEQUENCE [LARGE SCALE GENOMIC DNA]</scope>
    <source>
        <strain evidence="1 2">LI1</strain>
    </source>
</reference>
<evidence type="ECO:0000313" key="1">
    <source>
        <dbReference type="EMBL" id="NYJ18909.1"/>
    </source>
</evidence>
<dbReference type="AlphaFoldDB" id="A0A7Z0EC62"/>
<organism evidence="1 2">
    <name type="scientific">Glaciibacter psychrotolerans</name>
    <dbReference type="NCBI Taxonomy" id="670054"/>
    <lineage>
        <taxon>Bacteria</taxon>
        <taxon>Bacillati</taxon>
        <taxon>Actinomycetota</taxon>
        <taxon>Actinomycetes</taxon>
        <taxon>Micrococcales</taxon>
        <taxon>Microbacteriaceae</taxon>
        <taxon>Glaciibacter</taxon>
    </lineage>
</organism>
<keyword evidence="2" id="KW-1185">Reference proteome</keyword>
<name>A0A7Z0EC62_9MICO</name>
<dbReference type="EMBL" id="JACCFM010000001">
    <property type="protein sequence ID" value="NYJ18909.1"/>
    <property type="molecule type" value="Genomic_DNA"/>
</dbReference>
<comment type="caution">
    <text evidence="1">The sequence shown here is derived from an EMBL/GenBank/DDBJ whole genome shotgun (WGS) entry which is preliminary data.</text>
</comment>